<comment type="subcellular location">
    <subcellularLocation>
        <location evidence="1">Membrane</location>
        <topology evidence="1">Multi-pass membrane protein</topology>
    </subcellularLocation>
</comment>
<comment type="caution">
    <text evidence="8">The sequence shown here is derived from an EMBL/GenBank/DDBJ whole genome shotgun (WGS) entry which is preliminary data.</text>
</comment>
<accession>A0A3D8SEV8</accession>
<evidence type="ECO:0000256" key="6">
    <source>
        <dbReference type="SAM" id="Phobius"/>
    </source>
</evidence>
<evidence type="ECO:0000256" key="3">
    <source>
        <dbReference type="ARBA" id="ARBA00022692"/>
    </source>
</evidence>
<gene>
    <name evidence="8" type="ORF">BP6252_02465</name>
</gene>
<comment type="similarity">
    <text evidence="2">Belongs to the major facilitator superfamily. TCR/Tet family.</text>
</comment>
<proteinExistence type="inferred from homology"/>
<dbReference type="EMBL" id="PDLM01000002">
    <property type="protein sequence ID" value="RDW84875.1"/>
    <property type="molecule type" value="Genomic_DNA"/>
</dbReference>
<dbReference type="OrthoDB" id="10021397at2759"/>
<dbReference type="GO" id="GO:0022857">
    <property type="term" value="F:transmembrane transporter activity"/>
    <property type="evidence" value="ECO:0007669"/>
    <property type="project" value="InterPro"/>
</dbReference>
<evidence type="ECO:0000256" key="4">
    <source>
        <dbReference type="ARBA" id="ARBA00022989"/>
    </source>
</evidence>
<evidence type="ECO:0000313" key="9">
    <source>
        <dbReference type="Proteomes" id="UP000256645"/>
    </source>
</evidence>
<feature type="transmembrane region" description="Helical" evidence="6">
    <location>
        <begin position="144"/>
        <end position="170"/>
    </location>
</feature>
<evidence type="ECO:0000256" key="5">
    <source>
        <dbReference type="ARBA" id="ARBA00023136"/>
    </source>
</evidence>
<feature type="transmembrane region" description="Helical" evidence="6">
    <location>
        <begin position="234"/>
        <end position="255"/>
    </location>
</feature>
<keyword evidence="4 6" id="KW-1133">Transmembrane helix</keyword>
<feature type="domain" description="Major facilitator superfamily (MFS) profile" evidence="7">
    <location>
        <begin position="60"/>
        <end position="581"/>
    </location>
</feature>
<dbReference type="AlphaFoldDB" id="A0A3D8SEV8"/>
<keyword evidence="5 6" id="KW-0472">Membrane</keyword>
<sequence length="612" mass="65169">MTTTPAPTIVNVSLTGLQPSGQDAIAISPSRDDGRDAQLATGDEVTAVEDGPASTRESKTKLAIIVASLWASYPSSLGLRNCKLTRGSLVLRVPCGSGFPLPTITQHFNSSAGYTWIGSAYLLATAASTPSWGKFSDIWGRKPILLTAVAVFFIGSLLCGAASSIFLLIAGRAVQGIGGGGILTLVNICQSDLFSLKNRVLVFAFESLIWAGAAAGGPILGGVFAELWSWRWCFYINLPAAGSAFIVLLIFLDLKSPKTPLLAGLKAVDWLGSLAVVGTTVSVLLGLEFGGTLHHRVIFSWSSAKVLCLILSGCFMGALFLYNEAKIARYPLMPLRLFRNWNNVAALSVGFLHSLTYISTSYYIPMYTQSVLSLSPLQAGINLLPFALALPLSAALTGPFLHFNIPKFPINYTHALYFGILLLTLGQSLLITLSPSTSRAHLFIFQVLNGIGAGVSYTMPLIALQTGVESSENATATATLGFLRNLATAISVVLGGVVFQNGMQSQSQHLTQVLGPDIAGLLSGKTAAANILAVQNQPLDAVQRLVVRQAYTKALKGCWILYAGTAGATLVASVFVRRRVLSEVLVEVEIGLHSEEKRRLEAHERGRSTVRE</sequence>
<dbReference type="PANTHER" id="PTHR23501">
    <property type="entry name" value="MAJOR FACILITATOR SUPERFAMILY"/>
    <property type="match status" value="1"/>
</dbReference>
<feature type="transmembrane region" description="Helical" evidence="6">
    <location>
        <begin position="267"/>
        <end position="287"/>
    </location>
</feature>
<dbReference type="GO" id="GO:0005886">
    <property type="term" value="C:plasma membrane"/>
    <property type="evidence" value="ECO:0007669"/>
    <property type="project" value="TreeGrafter"/>
</dbReference>
<dbReference type="Pfam" id="PF07690">
    <property type="entry name" value="MFS_1"/>
    <property type="match status" value="1"/>
</dbReference>
<organism evidence="8 9">
    <name type="scientific">Coleophoma cylindrospora</name>
    <dbReference type="NCBI Taxonomy" id="1849047"/>
    <lineage>
        <taxon>Eukaryota</taxon>
        <taxon>Fungi</taxon>
        <taxon>Dikarya</taxon>
        <taxon>Ascomycota</taxon>
        <taxon>Pezizomycotina</taxon>
        <taxon>Leotiomycetes</taxon>
        <taxon>Helotiales</taxon>
        <taxon>Dermateaceae</taxon>
        <taxon>Coleophoma</taxon>
    </lineage>
</organism>
<keyword evidence="3 6" id="KW-0812">Transmembrane</keyword>
<feature type="transmembrane region" description="Helical" evidence="6">
    <location>
        <begin position="559"/>
        <end position="576"/>
    </location>
</feature>
<feature type="transmembrane region" description="Helical" evidence="6">
    <location>
        <begin position="440"/>
        <end position="464"/>
    </location>
</feature>
<feature type="transmembrane region" description="Helical" evidence="6">
    <location>
        <begin position="343"/>
        <end position="364"/>
    </location>
</feature>
<feature type="transmembrane region" description="Helical" evidence="6">
    <location>
        <begin position="299"/>
        <end position="322"/>
    </location>
</feature>
<evidence type="ECO:0000313" key="8">
    <source>
        <dbReference type="EMBL" id="RDW84875.1"/>
    </source>
</evidence>
<keyword evidence="9" id="KW-1185">Reference proteome</keyword>
<feature type="transmembrane region" description="Helical" evidence="6">
    <location>
        <begin position="208"/>
        <end position="228"/>
    </location>
</feature>
<name>A0A3D8SEV8_9HELO</name>
<feature type="transmembrane region" description="Helical" evidence="6">
    <location>
        <begin position="476"/>
        <end position="499"/>
    </location>
</feature>
<dbReference type="InterPro" id="IPR011701">
    <property type="entry name" value="MFS"/>
</dbReference>
<dbReference type="Proteomes" id="UP000256645">
    <property type="component" value="Unassembled WGS sequence"/>
</dbReference>
<dbReference type="SUPFAM" id="SSF103473">
    <property type="entry name" value="MFS general substrate transporter"/>
    <property type="match status" value="1"/>
</dbReference>
<dbReference type="Gene3D" id="1.20.1250.20">
    <property type="entry name" value="MFS general substrate transporter like domains"/>
    <property type="match status" value="1"/>
</dbReference>
<dbReference type="PANTHER" id="PTHR23501:SF102">
    <property type="entry name" value="DRUG TRANSPORTER, PUTATIVE (AFU_ORTHOLOGUE AFUA_3G08530)-RELATED"/>
    <property type="match status" value="1"/>
</dbReference>
<dbReference type="InterPro" id="IPR020846">
    <property type="entry name" value="MFS_dom"/>
</dbReference>
<protein>
    <recommendedName>
        <fullName evidence="7">Major facilitator superfamily (MFS) profile domain-containing protein</fullName>
    </recommendedName>
</protein>
<feature type="transmembrane region" description="Helical" evidence="6">
    <location>
        <begin position="384"/>
        <end position="403"/>
    </location>
</feature>
<evidence type="ECO:0000256" key="2">
    <source>
        <dbReference type="ARBA" id="ARBA00007520"/>
    </source>
</evidence>
<dbReference type="Gene3D" id="1.20.1720.10">
    <property type="entry name" value="Multidrug resistance protein D"/>
    <property type="match status" value="1"/>
</dbReference>
<feature type="transmembrane region" description="Helical" evidence="6">
    <location>
        <begin position="415"/>
        <end position="434"/>
    </location>
</feature>
<evidence type="ECO:0000256" key="1">
    <source>
        <dbReference type="ARBA" id="ARBA00004141"/>
    </source>
</evidence>
<dbReference type="PROSITE" id="PS50850">
    <property type="entry name" value="MFS"/>
    <property type="match status" value="1"/>
</dbReference>
<dbReference type="InterPro" id="IPR036259">
    <property type="entry name" value="MFS_trans_sf"/>
</dbReference>
<reference evidence="8 9" key="1">
    <citation type="journal article" date="2018" name="IMA Fungus">
        <title>IMA Genome-F 9: Draft genome sequence of Annulohypoxylon stygium, Aspergillus mulundensis, Berkeleyomyces basicola (syn. Thielaviopsis basicola), Ceratocystis smalleyi, two Cercospora beticola strains, Coleophoma cylindrospora, Fusarium fracticaudum, Phialophora cf. hyalina, and Morchella septimelata.</title>
        <authorList>
            <person name="Wingfield B.D."/>
            <person name="Bills G.F."/>
            <person name="Dong Y."/>
            <person name="Huang W."/>
            <person name="Nel W.J."/>
            <person name="Swalarsk-Parry B.S."/>
            <person name="Vaghefi N."/>
            <person name="Wilken P.M."/>
            <person name="An Z."/>
            <person name="de Beer Z.W."/>
            <person name="De Vos L."/>
            <person name="Chen L."/>
            <person name="Duong T.A."/>
            <person name="Gao Y."/>
            <person name="Hammerbacher A."/>
            <person name="Kikkert J.R."/>
            <person name="Li Y."/>
            <person name="Li H."/>
            <person name="Li K."/>
            <person name="Li Q."/>
            <person name="Liu X."/>
            <person name="Ma X."/>
            <person name="Naidoo K."/>
            <person name="Pethybridge S.J."/>
            <person name="Sun J."/>
            <person name="Steenkamp E.T."/>
            <person name="van der Nest M.A."/>
            <person name="van Wyk S."/>
            <person name="Wingfield M.J."/>
            <person name="Xiong C."/>
            <person name="Yue Q."/>
            <person name="Zhang X."/>
        </authorList>
    </citation>
    <scope>NUCLEOTIDE SEQUENCE [LARGE SCALE GENOMIC DNA]</scope>
    <source>
        <strain evidence="8 9">BP6252</strain>
    </source>
</reference>
<evidence type="ECO:0000259" key="7">
    <source>
        <dbReference type="PROSITE" id="PS50850"/>
    </source>
</evidence>